<dbReference type="GeneID" id="19332509"/>
<keyword evidence="2" id="KW-1185">Reference proteome</keyword>
<dbReference type="RefSeq" id="XP_007921812.1">
    <property type="nucleotide sequence ID" value="XM_007923621.1"/>
</dbReference>
<dbReference type="VEuPathDB" id="FungiDB:MYCFIDRAFT_170539"/>
<sequence length="385" mass="42520">MAGVEFRVDDGRLEAPKVRDISHFEKQTGSELLSLHRILHARHKRHEIHTAQDEDTSNSLFLGTIPYRWASLRLLRCGSSCVCAGLGKFGADFAWVLWILDSIVAVSVTVGLGVQRLALPNPAASRGHCELLSTSRTAWLISYFGKVAKELFTRKSTIDPMAGSVAIWLDLVCTGTGKHSQSQTFFLFFRSTWTGGVSHFHYAYTVLIGEELPSRFFRESWAPLFFFSESAPSCSGSTSSLGSGVEGKDDPCTLRDHRVFGADDSEPRRRMPKDTDRHTYQNSFLSQLSLVLLTGETLKSSVLVSFSSYLTYSIVSPSGAKACDERTYNSTRSPSTPVLTTQLPKQGKNKMSKIAKLESPRKDPCEPTATTIINFVHGKILNSAP</sequence>
<reference evidence="1 2" key="1">
    <citation type="journal article" date="2012" name="PLoS Pathog.">
        <title>Diverse lifestyles and strategies of plant pathogenesis encoded in the genomes of eighteen Dothideomycetes fungi.</title>
        <authorList>
            <person name="Ohm R.A."/>
            <person name="Feau N."/>
            <person name="Henrissat B."/>
            <person name="Schoch C.L."/>
            <person name="Horwitz B.A."/>
            <person name="Barry K.W."/>
            <person name="Condon B.J."/>
            <person name="Copeland A.C."/>
            <person name="Dhillon B."/>
            <person name="Glaser F."/>
            <person name="Hesse C.N."/>
            <person name="Kosti I."/>
            <person name="LaButti K."/>
            <person name="Lindquist E.A."/>
            <person name="Lucas S."/>
            <person name="Salamov A.A."/>
            <person name="Bradshaw R.E."/>
            <person name="Ciuffetti L."/>
            <person name="Hamelin R.C."/>
            <person name="Kema G.H.J."/>
            <person name="Lawrence C."/>
            <person name="Scott J.A."/>
            <person name="Spatafora J.W."/>
            <person name="Turgeon B.G."/>
            <person name="de Wit P.J.G.M."/>
            <person name="Zhong S."/>
            <person name="Goodwin S.B."/>
            <person name="Grigoriev I.V."/>
        </authorList>
    </citation>
    <scope>NUCLEOTIDE SEQUENCE [LARGE SCALE GENOMIC DNA]</scope>
    <source>
        <strain evidence="1 2">CIRAD86</strain>
    </source>
</reference>
<accession>N1QAQ3</accession>
<dbReference type="EMBL" id="KB446555">
    <property type="protein sequence ID" value="EME89001.1"/>
    <property type="molecule type" value="Genomic_DNA"/>
</dbReference>
<evidence type="ECO:0000313" key="2">
    <source>
        <dbReference type="Proteomes" id="UP000016932"/>
    </source>
</evidence>
<evidence type="ECO:0000313" key="1">
    <source>
        <dbReference type="EMBL" id="EME89001.1"/>
    </source>
</evidence>
<dbReference type="HOGENOM" id="CLU_717905_0_0_1"/>
<name>N1QAQ3_PSEFD</name>
<dbReference type="AlphaFoldDB" id="N1QAQ3"/>
<gene>
    <name evidence="1" type="ORF">MYCFIDRAFT_170539</name>
</gene>
<dbReference type="Proteomes" id="UP000016932">
    <property type="component" value="Unassembled WGS sequence"/>
</dbReference>
<dbReference type="KEGG" id="pfj:MYCFIDRAFT_170539"/>
<organism evidence="1 2">
    <name type="scientific">Pseudocercospora fijiensis (strain CIRAD86)</name>
    <name type="common">Black leaf streak disease fungus</name>
    <name type="synonym">Mycosphaerella fijiensis</name>
    <dbReference type="NCBI Taxonomy" id="383855"/>
    <lineage>
        <taxon>Eukaryota</taxon>
        <taxon>Fungi</taxon>
        <taxon>Dikarya</taxon>
        <taxon>Ascomycota</taxon>
        <taxon>Pezizomycotina</taxon>
        <taxon>Dothideomycetes</taxon>
        <taxon>Dothideomycetidae</taxon>
        <taxon>Mycosphaerellales</taxon>
        <taxon>Mycosphaerellaceae</taxon>
        <taxon>Pseudocercospora</taxon>
    </lineage>
</organism>
<protein>
    <submittedName>
        <fullName evidence="1">Uncharacterized protein</fullName>
    </submittedName>
</protein>
<proteinExistence type="predicted"/>